<dbReference type="Proteomes" id="UP000241167">
    <property type="component" value="Unassembled WGS sequence"/>
</dbReference>
<organism evidence="2 3">
    <name type="scientific">Allosphingosinicella deserti</name>
    <dbReference type="NCBI Taxonomy" id="2116704"/>
    <lineage>
        <taxon>Bacteria</taxon>
        <taxon>Pseudomonadati</taxon>
        <taxon>Pseudomonadota</taxon>
        <taxon>Alphaproteobacteria</taxon>
        <taxon>Sphingomonadales</taxon>
        <taxon>Sphingomonadaceae</taxon>
        <taxon>Allosphingosinicella</taxon>
    </lineage>
</organism>
<evidence type="ECO:0000313" key="3">
    <source>
        <dbReference type="Proteomes" id="UP000241167"/>
    </source>
</evidence>
<gene>
    <name evidence="2" type="ORF">C7I55_21350</name>
</gene>
<protein>
    <submittedName>
        <fullName evidence="2">DUF1801 domain-containing protein</fullName>
    </submittedName>
</protein>
<reference evidence="2 3" key="1">
    <citation type="submission" date="2018-03" db="EMBL/GenBank/DDBJ databases">
        <title>The draft genome of Sphingosinicella sp. GL-C-18.</title>
        <authorList>
            <person name="Liu L."/>
            <person name="Li L."/>
            <person name="Liang L."/>
            <person name="Zhang X."/>
            <person name="Wang T."/>
        </authorList>
    </citation>
    <scope>NUCLEOTIDE SEQUENCE [LARGE SCALE GENOMIC DNA]</scope>
    <source>
        <strain evidence="2 3">GL-C-18</strain>
    </source>
</reference>
<evidence type="ECO:0000313" key="2">
    <source>
        <dbReference type="EMBL" id="PSJ37621.1"/>
    </source>
</evidence>
<dbReference type="RefSeq" id="WP_106515063.1">
    <property type="nucleotide sequence ID" value="NZ_PXYI01000008.1"/>
</dbReference>
<name>A0A2P7QI34_9SPHN</name>
<dbReference type="EMBL" id="PXYI01000008">
    <property type="protein sequence ID" value="PSJ37621.1"/>
    <property type="molecule type" value="Genomic_DNA"/>
</dbReference>
<dbReference type="Gene3D" id="3.90.1150.200">
    <property type="match status" value="1"/>
</dbReference>
<dbReference type="InterPro" id="IPR014922">
    <property type="entry name" value="YdhG-like"/>
</dbReference>
<dbReference type="AlphaFoldDB" id="A0A2P7QI34"/>
<dbReference type="OrthoDB" id="9813231at2"/>
<feature type="domain" description="YdhG-like" evidence="1">
    <location>
        <begin position="24"/>
        <end position="132"/>
    </location>
</feature>
<sequence>MVSSQAATPEAYLAELEPERAAFVARLRDLINANLPSGYEERMNWGMISWEVPLSRYPNTYNGQPLGYAALAAQKNFTALYLTCVYASEERTERLKRDWASAGKRLDMGKSCLRLKGPQDLAEEVLAATIRAVPVDVLIAEHERARAR</sequence>
<proteinExistence type="predicted"/>
<dbReference type="SUPFAM" id="SSF159888">
    <property type="entry name" value="YdhG-like"/>
    <property type="match status" value="1"/>
</dbReference>
<comment type="caution">
    <text evidence="2">The sequence shown here is derived from an EMBL/GenBank/DDBJ whole genome shotgun (WGS) entry which is preliminary data.</text>
</comment>
<evidence type="ECO:0000259" key="1">
    <source>
        <dbReference type="Pfam" id="PF08818"/>
    </source>
</evidence>
<keyword evidence="3" id="KW-1185">Reference proteome</keyword>
<dbReference type="Pfam" id="PF08818">
    <property type="entry name" value="DUF1801"/>
    <property type="match status" value="1"/>
</dbReference>
<accession>A0A2P7QI34</accession>